<evidence type="ECO:0000313" key="2">
    <source>
        <dbReference type="Proteomes" id="UP001062846"/>
    </source>
</evidence>
<proteinExistence type="predicted"/>
<name>A0ACC0NTY0_RHOML</name>
<comment type="caution">
    <text evidence="1">The sequence shown here is derived from an EMBL/GenBank/DDBJ whole genome shotgun (WGS) entry which is preliminary data.</text>
</comment>
<evidence type="ECO:0000313" key="1">
    <source>
        <dbReference type="EMBL" id="KAI8556725.1"/>
    </source>
</evidence>
<protein>
    <submittedName>
        <fullName evidence="1">Uncharacterized protein</fullName>
    </submittedName>
</protein>
<organism evidence="1 2">
    <name type="scientific">Rhododendron molle</name>
    <name type="common">Chinese azalea</name>
    <name type="synonym">Azalea mollis</name>
    <dbReference type="NCBI Taxonomy" id="49168"/>
    <lineage>
        <taxon>Eukaryota</taxon>
        <taxon>Viridiplantae</taxon>
        <taxon>Streptophyta</taxon>
        <taxon>Embryophyta</taxon>
        <taxon>Tracheophyta</taxon>
        <taxon>Spermatophyta</taxon>
        <taxon>Magnoliopsida</taxon>
        <taxon>eudicotyledons</taxon>
        <taxon>Gunneridae</taxon>
        <taxon>Pentapetalae</taxon>
        <taxon>asterids</taxon>
        <taxon>Ericales</taxon>
        <taxon>Ericaceae</taxon>
        <taxon>Ericoideae</taxon>
        <taxon>Rhodoreae</taxon>
        <taxon>Rhododendron</taxon>
    </lineage>
</organism>
<dbReference type="EMBL" id="CM046392">
    <property type="protein sequence ID" value="KAI8556725.1"/>
    <property type="molecule type" value="Genomic_DNA"/>
</dbReference>
<gene>
    <name evidence="1" type="ORF">RHMOL_Rhmol05G0276600</name>
</gene>
<accession>A0ACC0NTY0</accession>
<reference evidence="1" key="1">
    <citation type="submission" date="2022-02" db="EMBL/GenBank/DDBJ databases">
        <title>Plant Genome Project.</title>
        <authorList>
            <person name="Zhang R.-G."/>
        </authorList>
    </citation>
    <scope>NUCLEOTIDE SEQUENCE</scope>
    <source>
        <strain evidence="1">AT1</strain>
    </source>
</reference>
<sequence length="156" mass="17023">MLALEGNYSTATIVIYGGAQYDAYNNETVNLPGKGSCGRIMATDPNLAWEMDTMPLVRIMGEMVILPTGDVLIINGAQTRSQGFGLANNSCLNPVKYQPNQQLGSHFTILNPSTIARMYHSTANLLPDGRILLAGSNTHWVYTWVQPFSTELTIDA</sequence>
<dbReference type="Proteomes" id="UP001062846">
    <property type="component" value="Chromosome 5"/>
</dbReference>
<keyword evidence="2" id="KW-1185">Reference proteome</keyword>